<dbReference type="GO" id="GO:0016787">
    <property type="term" value="F:hydrolase activity"/>
    <property type="evidence" value="ECO:0007669"/>
    <property type="project" value="UniProtKB-KW"/>
</dbReference>
<sequence length="347" mass="38286">MPLKSDIFIDARKFDPANNSERVNKFNEAIIAIFSSAVDWYEVGAAKYRKMRWAGEAGVPVPPVLPQGINFTIPSRESGRDIPCRVMYPMSRATGEDRKKCKGSILHFHGGGWTLGDERSQDALLQFFADAGDLAVISVGYRLAPEDPFPKAPEDCMDAAESLVKNSQRDYGGPLEFISGESAGAHLTLTTIFQLLKLHPDFKLSGLLLHCGCYDITHLPQFLHMLHAPVLPQKQTLRFMDAFLPNMSLEEKKYPSVSPFYEDLSKLRGRLPSALFTCGTEDPLLDDSVLMGTRWMMAGGGAIVKIYTGAPHGLLLFPEEVLEEAGMCLLDTKTYIQERLALAAGAS</sequence>
<dbReference type="InterPro" id="IPR050300">
    <property type="entry name" value="GDXG_lipolytic_enzyme"/>
</dbReference>
<comment type="caution">
    <text evidence="3">The sequence shown here is derived from an EMBL/GenBank/DDBJ whole genome shotgun (WGS) entry which is preliminary data.</text>
</comment>
<dbReference type="OrthoDB" id="408631at2759"/>
<keyword evidence="4" id="KW-1185">Reference proteome</keyword>
<dbReference type="EMBL" id="QGMI01000549">
    <property type="protein sequence ID" value="TVY39092.1"/>
    <property type="molecule type" value="Genomic_DNA"/>
</dbReference>
<dbReference type="InterPro" id="IPR029058">
    <property type="entry name" value="AB_hydrolase_fold"/>
</dbReference>
<dbReference type="InterPro" id="IPR013094">
    <property type="entry name" value="AB_hydrolase_3"/>
</dbReference>
<protein>
    <submittedName>
        <fullName evidence="3">AB hydrolase superfamily protein</fullName>
    </submittedName>
</protein>
<dbReference type="SUPFAM" id="SSF53474">
    <property type="entry name" value="alpha/beta-Hydrolases"/>
    <property type="match status" value="1"/>
</dbReference>
<evidence type="ECO:0000313" key="3">
    <source>
        <dbReference type="EMBL" id="TVY39092.1"/>
    </source>
</evidence>
<evidence type="ECO:0000259" key="2">
    <source>
        <dbReference type="Pfam" id="PF07859"/>
    </source>
</evidence>
<organism evidence="3 4">
    <name type="scientific">Lachnellula occidentalis</name>
    <dbReference type="NCBI Taxonomy" id="215460"/>
    <lineage>
        <taxon>Eukaryota</taxon>
        <taxon>Fungi</taxon>
        <taxon>Dikarya</taxon>
        <taxon>Ascomycota</taxon>
        <taxon>Pezizomycotina</taxon>
        <taxon>Leotiomycetes</taxon>
        <taxon>Helotiales</taxon>
        <taxon>Lachnaceae</taxon>
        <taxon>Lachnellula</taxon>
    </lineage>
</organism>
<dbReference type="Proteomes" id="UP000443090">
    <property type="component" value="Unassembled WGS sequence"/>
</dbReference>
<dbReference type="PANTHER" id="PTHR48081">
    <property type="entry name" value="AB HYDROLASE SUPERFAMILY PROTEIN C4A8.06C"/>
    <property type="match status" value="1"/>
</dbReference>
<proteinExistence type="predicted"/>
<dbReference type="Pfam" id="PF07859">
    <property type="entry name" value="Abhydrolase_3"/>
    <property type="match status" value="1"/>
</dbReference>
<feature type="domain" description="Alpha/beta hydrolase fold-3" evidence="2">
    <location>
        <begin position="105"/>
        <end position="315"/>
    </location>
</feature>
<name>A0A8H8RP11_9HELO</name>
<dbReference type="PANTHER" id="PTHR48081:SF8">
    <property type="entry name" value="ALPHA_BETA HYDROLASE FOLD-3 DOMAIN-CONTAINING PROTEIN-RELATED"/>
    <property type="match status" value="1"/>
</dbReference>
<keyword evidence="1 3" id="KW-0378">Hydrolase</keyword>
<dbReference type="Gene3D" id="3.40.50.1820">
    <property type="entry name" value="alpha/beta hydrolase"/>
    <property type="match status" value="1"/>
</dbReference>
<evidence type="ECO:0000313" key="4">
    <source>
        <dbReference type="Proteomes" id="UP000443090"/>
    </source>
</evidence>
<accession>A0A8H8RP11</accession>
<gene>
    <name evidence="3" type="ORF">LOCC1_G005274</name>
</gene>
<evidence type="ECO:0000256" key="1">
    <source>
        <dbReference type="ARBA" id="ARBA00022801"/>
    </source>
</evidence>
<dbReference type="AlphaFoldDB" id="A0A8H8RP11"/>
<reference evidence="3 4" key="1">
    <citation type="submission" date="2018-05" db="EMBL/GenBank/DDBJ databases">
        <title>Genome sequencing and assembly of the regulated plant pathogen Lachnellula willkommii and related sister species for the development of diagnostic species identification markers.</title>
        <authorList>
            <person name="Giroux E."/>
            <person name="Bilodeau G."/>
        </authorList>
    </citation>
    <scope>NUCLEOTIDE SEQUENCE [LARGE SCALE GENOMIC DNA]</scope>
    <source>
        <strain evidence="3 4">CBS 160.35</strain>
    </source>
</reference>